<accession>A0A6J6CRD4</accession>
<sequence length="175" mass="19181">MASSGYQTGIGTPKNLCLEINQSPVKPLTQFSYRTRMKSGTKFSSLPKPISRSLRSESRPPFFMYHWRVETISRGLSPFSKNLTSCVIGFGSPIMSPDSWSNSTILCFAENVVLPTSSANTSLPRLDVIASGISSVIRPSQPKIARFGRSSSRHQIMSVTSPKVQIMAIPEPLSI</sequence>
<name>A0A6J6CRD4_9ZZZZ</name>
<evidence type="ECO:0000313" key="1">
    <source>
        <dbReference type="EMBL" id="CAB4553765.1"/>
    </source>
</evidence>
<protein>
    <submittedName>
        <fullName evidence="1">Unannotated protein</fullName>
    </submittedName>
</protein>
<organism evidence="1">
    <name type="scientific">freshwater metagenome</name>
    <dbReference type="NCBI Taxonomy" id="449393"/>
    <lineage>
        <taxon>unclassified sequences</taxon>
        <taxon>metagenomes</taxon>
        <taxon>ecological metagenomes</taxon>
    </lineage>
</organism>
<reference evidence="1" key="1">
    <citation type="submission" date="2020-05" db="EMBL/GenBank/DDBJ databases">
        <authorList>
            <person name="Chiriac C."/>
            <person name="Salcher M."/>
            <person name="Ghai R."/>
            <person name="Kavagutti S V."/>
        </authorList>
    </citation>
    <scope>NUCLEOTIDE SEQUENCE</scope>
</reference>
<proteinExistence type="predicted"/>
<dbReference type="EMBL" id="CAEZSZ010000039">
    <property type="protein sequence ID" value="CAB4553765.1"/>
    <property type="molecule type" value="Genomic_DNA"/>
</dbReference>
<gene>
    <name evidence="1" type="ORF">UFOPK1561_00465</name>
</gene>
<dbReference type="AlphaFoldDB" id="A0A6J6CRD4"/>